<accession>A0ABN9VKC0</accession>
<name>A0ABN9VKC0_9DINO</name>
<reference evidence="2" key="1">
    <citation type="submission" date="2023-10" db="EMBL/GenBank/DDBJ databases">
        <authorList>
            <person name="Chen Y."/>
            <person name="Shah S."/>
            <person name="Dougan E. K."/>
            <person name="Thang M."/>
            <person name="Chan C."/>
        </authorList>
    </citation>
    <scope>NUCLEOTIDE SEQUENCE [LARGE SCALE GENOMIC DNA]</scope>
</reference>
<evidence type="ECO:0000256" key="1">
    <source>
        <dbReference type="SAM" id="MobiDB-lite"/>
    </source>
</evidence>
<protein>
    <submittedName>
        <fullName evidence="2">Uncharacterized protein</fullName>
    </submittedName>
</protein>
<feature type="region of interest" description="Disordered" evidence="1">
    <location>
        <begin position="33"/>
        <end position="69"/>
    </location>
</feature>
<sequence>MLTIPVGISIITFHGGLQSTLVVEAMSGTEMKPPEWFSQAKGKGTRGAEGPVEAAKGSGGGQAGKKGRNGNKGLLEAVAKLLLIVTREFGDVRACVFVNWTAPTAAGFVQTMIMAGKKYDEYSKELRKDAENGVEFDYKKRGDKPKDVQEALVEVLERTNNVVSKFPLSELGEVVKMRCAKAQKKTEASEPKSTIFPNLDRHTELGRLVATLGIVIAAEGGKMLTGPAPRGPLEREVVQG</sequence>
<keyword evidence="3" id="KW-1185">Reference proteome</keyword>
<evidence type="ECO:0000313" key="3">
    <source>
        <dbReference type="Proteomes" id="UP001189429"/>
    </source>
</evidence>
<dbReference type="Proteomes" id="UP001189429">
    <property type="component" value="Unassembled WGS sequence"/>
</dbReference>
<proteinExistence type="predicted"/>
<dbReference type="EMBL" id="CAUYUJ010017313">
    <property type="protein sequence ID" value="CAK0873728.1"/>
    <property type="molecule type" value="Genomic_DNA"/>
</dbReference>
<gene>
    <name evidence="2" type="ORF">PCOR1329_LOCUS58840</name>
</gene>
<organism evidence="2 3">
    <name type="scientific">Prorocentrum cordatum</name>
    <dbReference type="NCBI Taxonomy" id="2364126"/>
    <lineage>
        <taxon>Eukaryota</taxon>
        <taxon>Sar</taxon>
        <taxon>Alveolata</taxon>
        <taxon>Dinophyceae</taxon>
        <taxon>Prorocentrales</taxon>
        <taxon>Prorocentraceae</taxon>
        <taxon>Prorocentrum</taxon>
    </lineage>
</organism>
<comment type="caution">
    <text evidence="2">The sequence shown here is derived from an EMBL/GenBank/DDBJ whole genome shotgun (WGS) entry which is preliminary data.</text>
</comment>
<evidence type="ECO:0000313" key="2">
    <source>
        <dbReference type="EMBL" id="CAK0873728.1"/>
    </source>
</evidence>